<name>D5QBB1_NOVHA</name>
<proteinExistence type="predicted"/>
<evidence type="ECO:0000313" key="1">
    <source>
        <dbReference type="EMBL" id="EFG85597.1"/>
    </source>
</evidence>
<dbReference type="Proteomes" id="UP000006468">
    <property type="component" value="Chromosome"/>
</dbReference>
<accession>D5QBB1</accession>
<dbReference type="HOGENOM" id="CLU_3329043_0_0_5"/>
<protein>
    <submittedName>
        <fullName evidence="1">Uncharacterized protein</fullName>
    </submittedName>
</protein>
<comment type="caution">
    <text evidence="1">The sequence shown here is derived from an EMBL/GenBank/DDBJ whole genome shotgun (WGS) entry which is preliminary data.</text>
</comment>
<dbReference type="AlphaFoldDB" id="D5QBB1"/>
<sequence>MSLSTQVGAALVSLPMALSGRVVALTRLAAPFVRLSAS</sequence>
<evidence type="ECO:0000313" key="2">
    <source>
        <dbReference type="Proteomes" id="UP000006468"/>
    </source>
</evidence>
<gene>
    <name evidence="1" type="ORF">GXY_02021</name>
</gene>
<reference evidence="1 2" key="1">
    <citation type="journal article" date="2010" name="J. Bacteriol.">
        <title>Genome sequence of a cellulose-producing bacterium, Gluconacetobacter hansenii ATCC 23769.</title>
        <authorList>
            <person name="Iyer P.R."/>
            <person name="Geib S.M."/>
            <person name="Catchmark J."/>
            <person name="Kao T.H."/>
            <person name="Tien M."/>
        </authorList>
    </citation>
    <scope>NUCLEOTIDE SEQUENCE [LARGE SCALE GENOMIC DNA]</scope>
    <source>
        <strain evidence="1 2">ATCC 23769</strain>
    </source>
</reference>
<dbReference type="EMBL" id="ADTV01000004">
    <property type="protein sequence ID" value="EFG85597.1"/>
    <property type="molecule type" value="Genomic_DNA"/>
</dbReference>
<organism evidence="1 2">
    <name type="scientific">Novacetimonas hansenii ATCC 23769</name>
    <dbReference type="NCBI Taxonomy" id="714995"/>
    <lineage>
        <taxon>Bacteria</taxon>
        <taxon>Pseudomonadati</taxon>
        <taxon>Pseudomonadota</taxon>
        <taxon>Alphaproteobacteria</taxon>
        <taxon>Acetobacterales</taxon>
        <taxon>Acetobacteraceae</taxon>
        <taxon>Novacetimonas</taxon>
    </lineage>
</organism>